<organism evidence="2 3">
    <name type="scientific">Asanoa hainanensis</name>
    <dbReference type="NCBI Taxonomy" id="560556"/>
    <lineage>
        <taxon>Bacteria</taxon>
        <taxon>Bacillati</taxon>
        <taxon>Actinomycetota</taxon>
        <taxon>Actinomycetes</taxon>
        <taxon>Micromonosporales</taxon>
        <taxon>Micromonosporaceae</taxon>
        <taxon>Asanoa</taxon>
    </lineage>
</organism>
<dbReference type="Proteomes" id="UP000198362">
    <property type="component" value="Unassembled WGS sequence"/>
</dbReference>
<dbReference type="RefSeq" id="WP_089255553.1">
    <property type="nucleotide sequence ID" value="NZ_FZPH01000028.1"/>
</dbReference>
<sequence length="398" mass="43674">MRNDEHIGARIATWRRIRGHTQRQLAEGTNTSLSLIQKIERGERAATGSVISAASRYLGIDRGTLTGQPYLTRDRGENNVHASVTAIRRELASYQMPPEDEVPTPDLAALGALTAKVSAMRHRADFDALGTALPLALQQLRHATHATSGTAREAVMAMLAEVYYAARQLTHKLGYFDLTSLLADRYGWAAGQAGNPHLQALADVLRAGDLDSVGDCRSARTVLRMTTSRFDLHARSSSDLSVWGWLHLMSAYMAAHAKDSAATWAHYEEARAAAESLATDQDHYRLAFGPTNVAIWGTALGVELMDSAQALERAQHVHLTPSTPPERAGHHYIDLARAQLLHGRRDAALRSLLTARSITPQQVRHHPLARDTVITLAQTERRSTSTLRSVANWMGIED</sequence>
<protein>
    <submittedName>
        <fullName evidence="2">Transcriptional regulator, contains XRE-family HTH domain</fullName>
    </submittedName>
</protein>
<evidence type="ECO:0000313" key="3">
    <source>
        <dbReference type="Proteomes" id="UP000198362"/>
    </source>
</evidence>
<dbReference type="OrthoDB" id="3420984at2"/>
<dbReference type="PROSITE" id="PS50943">
    <property type="entry name" value="HTH_CROC1"/>
    <property type="match status" value="1"/>
</dbReference>
<dbReference type="AlphaFoldDB" id="A0A239PGE8"/>
<dbReference type="SMART" id="SM00530">
    <property type="entry name" value="HTH_XRE"/>
    <property type="match status" value="1"/>
</dbReference>
<dbReference type="Pfam" id="PF01381">
    <property type="entry name" value="HTH_3"/>
    <property type="match status" value="1"/>
</dbReference>
<reference evidence="2 3" key="1">
    <citation type="submission" date="2017-06" db="EMBL/GenBank/DDBJ databases">
        <authorList>
            <person name="Kim H.J."/>
            <person name="Triplett B.A."/>
        </authorList>
    </citation>
    <scope>NUCLEOTIDE SEQUENCE [LARGE SCALE GENOMIC DNA]</scope>
    <source>
        <strain evidence="2 3">CGMCC 4.5593</strain>
    </source>
</reference>
<keyword evidence="3" id="KW-1185">Reference proteome</keyword>
<gene>
    <name evidence="2" type="ORF">SAMN05421812_12831</name>
</gene>
<name>A0A239PGE8_9ACTN</name>
<evidence type="ECO:0000313" key="2">
    <source>
        <dbReference type="EMBL" id="SNT65885.1"/>
    </source>
</evidence>
<dbReference type="InterPro" id="IPR010982">
    <property type="entry name" value="Lambda_DNA-bd_dom_sf"/>
</dbReference>
<proteinExistence type="predicted"/>
<dbReference type="InterPro" id="IPR001387">
    <property type="entry name" value="Cro/C1-type_HTH"/>
</dbReference>
<dbReference type="EMBL" id="FZPH01000028">
    <property type="protein sequence ID" value="SNT65885.1"/>
    <property type="molecule type" value="Genomic_DNA"/>
</dbReference>
<dbReference type="GO" id="GO:0003677">
    <property type="term" value="F:DNA binding"/>
    <property type="evidence" value="ECO:0007669"/>
    <property type="project" value="InterPro"/>
</dbReference>
<accession>A0A239PGE8</accession>
<evidence type="ECO:0000259" key="1">
    <source>
        <dbReference type="PROSITE" id="PS50943"/>
    </source>
</evidence>
<dbReference type="CDD" id="cd00093">
    <property type="entry name" value="HTH_XRE"/>
    <property type="match status" value="1"/>
</dbReference>
<dbReference type="SUPFAM" id="SSF47413">
    <property type="entry name" value="lambda repressor-like DNA-binding domains"/>
    <property type="match status" value="1"/>
</dbReference>
<feature type="domain" description="HTH cro/C1-type" evidence="1">
    <location>
        <begin position="11"/>
        <end position="65"/>
    </location>
</feature>
<dbReference type="Gene3D" id="1.10.260.40">
    <property type="entry name" value="lambda repressor-like DNA-binding domains"/>
    <property type="match status" value="1"/>
</dbReference>